<feature type="region of interest" description="Disordered" evidence="1">
    <location>
        <begin position="34"/>
        <end position="73"/>
    </location>
</feature>
<evidence type="ECO:0000313" key="3">
    <source>
        <dbReference type="Proteomes" id="UP000070544"/>
    </source>
</evidence>
<dbReference type="AlphaFoldDB" id="A0A139ADV0"/>
<feature type="compositionally biased region" description="Basic and acidic residues" evidence="1">
    <location>
        <begin position="88"/>
        <end position="111"/>
    </location>
</feature>
<name>A0A139ADV0_GONPJ</name>
<evidence type="ECO:0000313" key="2">
    <source>
        <dbReference type="EMBL" id="KXS14938.1"/>
    </source>
</evidence>
<feature type="region of interest" description="Disordered" evidence="1">
    <location>
        <begin position="88"/>
        <end position="118"/>
    </location>
</feature>
<evidence type="ECO:0000256" key="1">
    <source>
        <dbReference type="SAM" id="MobiDB-lite"/>
    </source>
</evidence>
<proteinExistence type="predicted"/>
<organism evidence="2 3">
    <name type="scientific">Gonapodya prolifera (strain JEL478)</name>
    <name type="common">Monoblepharis prolifera</name>
    <dbReference type="NCBI Taxonomy" id="1344416"/>
    <lineage>
        <taxon>Eukaryota</taxon>
        <taxon>Fungi</taxon>
        <taxon>Fungi incertae sedis</taxon>
        <taxon>Chytridiomycota</taxon>
        <taxon>Chytridiomycota incertae sedis</taxon>
        <taxon>Monoblepharidomycetes</taxon>
        <taxon>Monoblepharidales</taxon>
        <taxon>Gonapodyaceae</taxon>
        <taxon>Gonapodya</taxon>
    </lineage>
</organism>
<dbReference type="EMBL" id="KQ965765">
    <property type="protein sequence ID" value="KXS14938.1"/>
    <property type="molecule type" value="Genomic_DNA"/>
</dbReference>
<protein>
    <submittedName>
        <fullName evidence="2">Uncharacterized protein</fullName>
    </submittedName>
</protein>
<gene>
    <name evidence="2" type="ORF">M427DRAFT_32671</name>
</gene>
<keyword evidence="3" id="KW-1185">Reference proteome</keyword>
<feature type="region of interest" description="Disordered" evidence="1">
    <location>
        <begin position="144"/>
        <end position="185"/>
    </location>
</feature>
<accession>A0A139ADV0</accession>
<dbReference type="Proteomes" id="UP000070544">
    <property type="component" value="Unassembled WGS sequence"/>
</dbReference>
<sequence>MLPKLHLPNSIPTLYHLTTLATPLTHPSFTRHLAASRKPISSSPSPEHLAFPKPPPDLDPNAHHPPLNVPTSRTPVGKGMDLGHEVDFLNPVQDDKGDVAKEGGRKREAGADMRGGGGWGWPWGMGGGALKAFFDADDFASGLTLSQPAPSPDPRTFPKPIPELDLHAHHPPFGAPTSRAPVGKGMDPGDEVDFLKPEEGERDVVPKVQTGDEGVTVAATTFPRAHEGGFLMGNAAPNGLTVTNLDLTCDFEFGLVGTTCGIENLVKHPIHDDVELRVLRLTDDQG</sequence>
<reference evidence="2 3" key="1">
    <citation type="journal article" date="2015" name="Genome Biol. Evol.">
        <title>Phylogenomic analyses indicate that early fungi evolved digesting cell walls of algal ancestors of land plants.</title>
        <authorList>
            <person name="Chang Y."/>
            <person name="Wang S."/>
            <person name="Sekimoto S."/>
            <person name="Aerts A.L."/>
            <person name="Choi C."/>
            <person name="Clum A."/>
            <person name="LaButti K.M."/>
            <person name="Lindquist E.A."/>
            <person name="Yee Ngan C."/>
            <person name="Ohm R.A."/>
            <person name="Salamov A.A."/>
            <person name="Grigoriev I.V."/>
            <person name="Spatafora J.W."/>
            <person name="Berbee M.L."/>
        </authorList>
    </citation>
    <scope>NUCLEOTIDE SEQUENCE [LARGE SCALE GENOMIC DNA]</scope>
    <source>
        <strain evidence="2 3">JEL478</strain>
    </source>
</reference>
<feature type="compositionally biased region" description="Pro residues" evidence="1">
    <location>
        <begin position="149"/>
        <end position="161"/>
    </location>
</feature>